<dbReference type="Proteomes" id="UP000593970">
    <property type="component" value="Chromosome"/>
</dbReference>
<dbReference type="EMBL" id="CP051169">
    <property type="protein sequence ID" value="QOK97452.1"/>
    <property type="molecule type" value="Genomic_DNA"/>
</dbReference>
<accession>A0AA92JU04</accession>
<proteinExistence type="predicted"/>
<evidence type="ECO:0000313" key="2">
    <source>
        <dbReference type="Proteomes" id="UP000593970"/>
    </source>
</evidence>
<evidence type="ECO:0000313" key="1">
    <source>
        <dbReference type="EMBL" id="QOK97452.1"/>
    </source>
</evidence>
<dbReference type="AlphaFoldDB" id="A0AA92JU04"/>
<sequence>MAELKQHPGRTNDDHKFKRNTRFEIKLSEIEYEALIEKWHQSGQHNSMARFARACIFGEEDIVEIHLNNIKQTNIDRLQVAGALGKIGSNFNQIAKQLNSKYDFITAKTLIAELEKIRTELEKISNLNDGE</sequence>
<organism evidence="1 2">
    <name type="scientific">Ralstonia solanacearum</name>
    <name type="common">Pseudomonas solanacearum</name>
    <dbReference type="NCBI Taxonomy" id="305"/>
    <lineage>
        <taxon>Bacteria</taxon>
        <taxon>Pseudomonadati</taxon>
        <taxon>Pseudomonadota</taxon>
        <taxon>Betaproteobacteria</taxon>
        <taxon>Burkholderiales</taxon>
        <taxon>Burkholderiaceae</taxon>
        <taxon>Ralstonia</taxon>
        <taxon>Ralstonia solanacearum species complex</taxon>
    </lineage>
</organism>
<dbReference type="InterPro" id="IPR045788">
    <property type="entry name" value="MobC_2"/>
</dbReference>
<name>A0AA92JU04_RALSL</name>
<reference evidence="2" key="1">
    <citation type="submission" date="2020-04" db="EMBL/GenBank/DDBJ databases">
        <title>Ralstonia solanacearum UW576, UW763, UW773, and UW774.</title>
        <authorList>
            <person name="Steidl O."/>
            <person name="Truchon A."/>
            <person name="Allen C."/>
        </authorList>
    </citation>
    <scope>NUCLEOTIDE SEQUENCE [LARGE SCALE GENOMIC DNA]</scope>
    <source>
        <strain evidence="2">UW774</strain>
    </source>
</reference>
<protein>
    <submittedName>
        <fullName evidence="1">MobC family plasmid mobilization relaxosome protein</fullName>
    </submittedName>
</protein>
<dbReference type="Pfam" id="PF19514">
    <property type="entry name" value="MobC_2"/>
    <property type="match status" value="1"/>
</dbReference>
<gene>
    <name evidence="1" type="ORF">HF909_14130</name>
</gene>